<comment type="similarity">
    <text evidence="1">Belongs to the ATP-dependent AMP-binding enzyme family.</text>
</comment>
<dbReference type="Gene3D" id="3.40.50.12780">
    <property type="entry name" value="N-terminal domain of ligase-like"/>
    <property type="match status" value="1"/>
</dbReference>
<dbReference type="CDD" id="cd05931">
    <property type="entry name" value="FAAL"/>
    <property type="match status" value="1"/>
</dbReference>
<dbReference type="InterPro" id="IPR042099">
    <property type="entry name" value="ANL_N_sf"/>
</dbReference>
<dbReference type="InterPro" id="IPR040097">
    <property type="entry name" value="FAAL/FAAC"/>
</dbReference>
<gene>
    <name evidence="4" type="ORF">BC739_002083</name>
</gene>
<evidence type="ECO:0000313" key="4">
    <source>
        <dbReference type="EMBL" id="MBA8924884.1"/>
    </source>
</evidence>
<dbReference type="Proteomes" id="UP000517916">
    <property type="component" value="Unassembled WGS sequence"/>
</dbReference>
<comment type="caution">
    <text evidence="4">The sequence shown here is derived from an EMBL/GenBank/DDBJ whole genome shotgun (WGS) entry which is preliminary data.</text>
</comment>
<reference evidence="4 5" key="1">
    <citation type="submission" date="2020-08" db="EMBL/GenBank/DDBJ databases">
        <title>Genomic Encyclopedia of Archaeal and Bacterial Type Strains, Phase II (KMG-II): from individual species to whole genera.</title>
        <authorList>
            <person name="Goeker M."/>
        </authorList>
    </citation>
    <scope>NUCLEOTIDE SEQUENCE [LARGE SCALE GENOMIC DNA]</scope>
    <source>
        <strain evidence="4 5">DSM 43850</strain>
    </source>
</reference>
<dbReference type="PANTHER" id="PTHR22754:SF32">
    <property type="entry name" value="DISCO-INTERACTING PROTEIN 2"/>
    <property type="match status" value="1"/>
</dbReference>
<dbReference type="Gene3D" id="3.30.300.30">
    <property type="match status" value="1"/>
</dbReference>
<organism evidence="4 5">
    <name type="scientific">Kutzneria viridogrisea</name>
    <dbReference type="NCBI Taxonomy" id="47990"/>
    <lineage>
        <taxon>Bacteria</taxon>
        <taxon>Bacillati</taxon>
        <taxon>Actinomycetota</taxon>
        <taxon>Actinomycetes</taxon>
        <taxon>Pseudonocardiales</taxon>
        <taxon>Pseudonocardiaceae</taxon>
        <taxon>Kutzneria</taxon>
    </lineage>
</organism>
<evidence type="ECO:0000256" key="2">
    <source>
        <dbReference type="ARBA" id="ARBA00022598"/>
    </source>
</evidence>
<name>A0ABR6BDD8_9PSEU</name>
<dbReference type="EMBL" id="JACJID010000002">
    <property type="protein sequence ID" value="MBA8924884.1"/>
    <property type="molecule type" value="Genomic_DNA"/>
</dbReference>
<dbReference type="PANTHER" id="PTHR22754">
    <property type="entry name" value="DISCO-INTERACTING PROTEIN 2 DIP2 -RELATED"/>
    <property type="match status" value="1"/>
</dbReference>
<dbReference type="RefSeq" id="WP_182837113.1">
    <property type="nucleotide sequence ID" value="NZ_BAAABQ010000010.1"/>
</dbReference>
<evidence type="ECO:0000256" key="1">
    <source>
        <dbReference type="ARBA" id="ARBA00006432"/>
    </source>
</evidence>
<protein>
    <submittedName>
        <fullName evidence="4">Acyl-CoA synthetase (AMP-forming)/AMP-acid ligase II</fullName>
    </submittedName>
</protein>
<proteinExistence type="inferred from homology"/>
<dbReference type="SUPFAM" id="SSF56801">
    <property type="entry name" value="Acetyl-CoA synthetase-like"/>
    <property type="match status" value="1"/>
</dbReference>
<feature type="domain" description="AMP-dependent synthetase/ligase" evidence="3">
    <location>
        <begin position="25"/>
        <end position="417"/>
    </location>
</feature>
<evidence type="ECO:0000313" key="5">
    <source>
        <dbReference type="Proteomes" id="UP000517916"/>
    </source>
</evidence>
<dbReference type="InterPro" id="IPR000873">
    <property type="entry name" value="AMP-dep_synth/lig_dom"/>
</dbReference>
<dbReference type="InterPro" id="IPR045851">
    <property type="entry name" value="AMP-bd_C_sf"/>
</dbReference>
<accession>A0ABR6BDD8</accession>
<sequence>MDTTPGARHSLADCLAEWSLSHAEDAALTFVDHRGSPDGLAVTLSWSALHRRVSATAAWLQRVARAGQRAALLAPQGLDYVVAFLATLRARVVAVPLAVEDVLDNREYLAEVFADCTPNWVLTTGPLLTEMRDFLDEQRLTDTVQTIAVDAVPEALAADCRPVHVHPEDIAYLRYTVDALGAPAGVVISHGNLVAGGLRAVEACGAVPGRTVSVTWQPLSRDLGLIMAVVAPLTARLRVVLLDPGAVLEQPRRWLQVLSATQGAITAAPDFALAYCASRVSEQDRVWMRLGQVAALVNGGEPIRPDTVRAALDVFGECGLLPQALRACYGSAESAGPVSITAAGAPPRQLTVDRELLAAGKAVPRTGADHRSTTLVSSGVPVRGELLVVDPDLRWPLSDDLVGEIWVSGATVARGHWGRDAAEQDVFGAKLDDPVLGTESWLRTGDLGFRHEGELYVIGRQEDLLTVNGRHLDPREVELTARAAHSALRPDGLVAVSVPTPRGDAVTVFAERSQHVSPKDLDLGAITEAVRCAVTARFGVAVDQVLVLEPGRIPFTSAGRVARSVCRQRYLDGTL</sequence>
<keyword evidence="5" id="KW-1185">Reference proteome</keyword>
<dbReference type="GO" id="GO:0016874">
    <property type="term" value="F:ligase activity"/>
    <property type="evidence" value="ECO:0007669"/>
    <property type="project" value="UniProtKB-KW"/>
</dbReference>
<evidence type="ECO:0000259" key="3">
    <source>
        <dbReference type="Pfam" id="PF00501"/>
    </source>
</evidence>
<dbReference type="Pfam" id="PF00501">
    <property type="entry name" value="AMP-binding"/>
    <property type="match status" value="1"/>
</dbReference>
<keyword evidence="2 4" id="KW-0436">Ligase</keyword>